<dbReference type="GO" id="GO:0090529">
    <property type="term" value="P:cell septum assembly"/>
    <property type="evidence" value="ECO:0007669"/>
    <property type="project" value="InterPro"/>
</dbReference>
<dbReference type="Proteomes" id="UP001269400">
    <property type="component" value="Unassembled WGS sequence"/>
</dbReference>
<protein>
    <submittedName>
        <fullName evidence="2">Cell division protein SepF</fullName>
    </submittedName>
</protein>
<dbReference type="InterPro" id="IPR038594">
    <property type="entry name" value="SepF-like_sf"/>
</dbReference>
<dbReference type="AlphaFoldDB" id="A0AAX6ND74"/>
<gene>
    <name evidence="2" type="primary">sepF</name>
    <name evidence="2" type="ORF">O0Q50_21145</name>
</gene>
<keyword evidence="2" id="KW-0131">Cell cycle</keyword>
<feature type="region of interest" description="Disordered" evidence="1">
    <location>
        <begin position="15"/>
        <end position="50"/>
    </location>
</feature>
<name>A0AAX6ND74_PRIAR</name>
<dbReference type="Gene3D" id="3.30.110.150">
    <property type="entry name" value="SepF-like protein"/>
    <property type="match status" value="1"/>
</dbReference>
<accession>A0AAX6ND74</accession>
<sequence length="159" mass="17846">MAQIGKELKKTISQFSSAFKNEDQPAQEEKDKAKTATATATPEVNEETVEKYRRTLNKVENDYSGRIISSVSQKNKPRRAVYINESKAVRAMEMKEKDDSYLVIDEIRDGQPVLVLFDSVEPAVQKSILDTIYGACHLGNIAIEKIGAQMILIDPNLKK</sequence>
<evidence type="ECO:0000313" key="2">
    <source>
        <dbReference type="EMBL" id="MDU9693686.1"/>
    </source>
</evidence>
<dbReference type="RefSeq" id="WP_316910906.1">
    <property type="nucleotide sequence ID" value="NZ_JAPTGD010000002.1"/>
</dbReference>
<reference evidence="2" key="1">
    <citation type="journal article" date="2022" name="J Environ Chem Eng">
        <title>Biodegradation of petroleum oil using a constructed nonpathogenic and heavy metal-tolerant bacterial consortium isolated from marine sponges.</title>
        <authorList>
            <person name="Dechsakulwatana C."/>
            <person name="Rungsihiranrut A."/>
            <person name="Muangchinda C."/>
            <person name="Ningthoujam R."/>
            <person name="Klankeo P."/>
            <person name="Pinyakong O."/>
        </authorList>
    </citation>
    <scope>NUCLEOTIDE SEQUENCE</scope>
    <source>
        <strain evidence="2">TL01-2</strain>
    </source>
</reference>
<keyword evidence="2" id="KW-0132">Cell division</keyword>
<dbReference type="InterPro" id="IPR007561">
    <property type="entry name" value="Cell_div_SepF/SepF-rel"/>
</dbReference>
<proteinExistence type="predicted"/>
<dbReference type="EMBL" id="JAPTGD010000002">
    <property type="protein sequence ID" value="MDU9693686.1"/>
    <property type="molecule type" value="Genomic_DNA"/>
</dbReference>
<comment type="caution">
    <text evidence="2">The sequence shown here is derived from an EMBL/GenBank/DDBJ whole genome shotgun (WGS) entry which is preliminary data.</text>
</comment>
<organism evidence="2 3">
    <name type="scientific">Priestia aryabhattai</name>
    <name type="common">Bacillus aryabhattai</name>
    <dbReference type="NCBI Taxonomy" id="412384"/>
    <lineage>
        <taxon>Bacteria</taxon>
        <taxon>Bacillati</taxon>
        <taxon>Bacillota</taxon>
        <taxon>Bacilli</taxon>
        <taxon>Bacillales</taxon>
        <taxon>Bacillaceae</taxon>
        <taxon>Priestia</taxon>
    </lineage>
</organism>
<feature type="compositionally biased region" description="Basic and acidic residues" evidence="1">
    <location>
        <begin position="20"/>
        <end position="34"/>
    </location>
</feature>
<evidence type="ECO:0000313" key="3">
    <source>
        <dbReference type="Proteomes" id="UP001269400"/>
    </source>
</evidence>
<evidence type="ECO:0000256" key="1">
    <source>
        <dbReference type="SAM" id="MobiDB-lite"/>
    </source>
</evidence>
<reference evidence="2" key="2">
    <citation type="submission" date="2022-12" db="EMBL/GenBank/DDBJ databases">
        <authorList>
            <person name="Dechsakulwatana C."/>
            <person name="Rungsihiranrut A."/>
            <person name="Muangchinda C."/>
            <person name="Ningthoujam R."/>
            <person name="Klankeo P."/>
            <person name="Pinyakong O."/>
        </authorList>
    </citation>
    <scope>NUCLEOTIDE SEQUENCE</scope>
    <source>
        <strain evidence="2">TL01-2</strain>
    </source>
</reference>
<dbReference type="Pfam" id="PF04472">
    <property type="entry name" value="SepF"/>
    <property type="match status" value="1"/>
</dbReference>